<dbReference type="PROSITE" id="PS01124">
    <property type="entry name" value="HTH_ARAC_FAMILY_2"/>
    <property type="match status" value="1"/>
</dbReference>
<sequence length="268" mass="30524">MEDLITLAKDTVKDREEVPFSVYSSTKEQKISNVPIHKPLLIFILGGTKKLGSDNHVVCPTGSFVFLSNNPNIDMRNIPNDQEYFAILIEFDYTDFSQLKGNRKKTKRYFQGDVHPILHTALRQLIELSAIAPMDAMQFRKKELLHLMYLAGYKDVNAIAEPPSISHQVHDIISNNITEEWCVERLASNLFMSESTLRRKLKSEGTDVKAIRTRARLGHGLHLIQTTMESVGTISASCGYQSQSRFTDQFKLLFGMTPSELRKTRMND</sequence>
<dbReference type="PROSITE" id="PS00041">
    <property type="entry name" value="HTH_ARAC_FAMILY_1"/>
    <property type="match status" value="1"/>
</dbReference>
<dbReference type="PANTHER" id="PTHR47894:SF4">
    <property type="entry name" value="HTH-TYPE TRANSCRIPTIONAL REGULATOR GADX"/>
    <property type="match status" value="1"/>
</dbReference>
<dbReference type="RefSeq" id="WP_232594743.1">
    <property type="nucleotide sequence ID" value="NZ_BSPD01000045.1"/>
</dbReference>
<keyword evidence="1" id="KW-0805">Transcription regulation</keyword>
<dbReference type="PANTHER" id="PTHR47894">
    <property type="entry name" value="HTH-TYPE TRANSCRIPTIONAL REGULATOR GADX"/>
    <property type="match status" value="1"/>
</dbReference>
<dbReference type="GO" id="GO:0005829">
    <property type="term" value="C:cytosol"/>
    <property type="evidence" value="ECO:0007669"/>
    <property type="project" value="TreeGrafter"/>
</dbReference>
<dbReference type="SMART" id="SM00342">
    <property type="entry name" value="HTH_ARAC"/>
    <property type="match status" value="1"/>
</dbReference>
<dbReference type="GO" id="GO:0003700">
    <property type="term" value="F:DNA-binding transcription factor activity"/>
    <property type="evidence" value="ECO:0007669"/>
    <property type="project" value="InterPro"/>
</dbReference>
<keyword evidence="2" id="KW-0238">DNA-binding</keyword>
<dbReference type="Gene3D" id="1.10.10.60">
    <property type="entry name" value="Homeodomain-like"/>
    <property type="match status" value="1"/>
</dbReference>
<reference evidence="5 6" key="1">
    <citation type="journal article" date="2014" name="Int. J. Syst. Evol. Microbiol.">
        <title>Complete genome sequence of Corynebacterium casei LMG S-19264T (=DSM 44701T), isolated from a smear-ripened cheese.</title>
        <authorList>
            <consortium name="US DOE Joint Genome Institute (JGI-PGF)"/>
            <person name="Walter F."/>
            <person name="Albersmeier A."/>
            <person name="Kalinowski J."/>
            <person name="Ruckert C."/>
        </authorList>
    </citation>
    <scope>NUCLEOTIDE SEQUENCE [LARGE SCALE GENOMIC DNA]</scope>
    <source>
        <strain evidence="5 6">NBRC 110095</strain>
    </source>
</reference>
<evidence type="ECO:0000313" key="5">
    <source>
        <dbReference type="EMBL" id="GLS26379.1"/>
    </source>
</evidence>
<dbReference type="GO" id="GO:0000976">
    <property type="term" value="F:transcription cis-regulatory region binding"/>
    <property type="evidence" value="ECO:0007669"/>
    <property type="project" value="TreeGrafter"/>
</dbReference>
<accession>A0AA37T633</accession>
<organism evidence="5 6">
    <name type="scientific">Marinibactrum halimedae</name>
    <dbReference type="NCBI Taxonomy" id="1444977"/>
    <lineage>
        <taxon>Bacteria</taxon>
        <taxon>Pseudomonadati</taxon>
        <taxon>Pseudomonadota</taxon>
        <taxon>Gammaproteobacteria</taxon>
        <taxon>Cellvibrionales</taxon>
        <taxon>Cellvibrionaceae</taxon>
        <taxon>Marinibactrum</taxon>
    </lineage>
</organism>
<evidence type="ECO:0000256" key="3">
    <source>
        <dbReference type="ARBA" id="ARBA00023163"/>
    </source>
</evidence>
<dbReference type="PRINTS" id="PR00032">
    <property type="entry name" value="HTHARAC"/>
</dbReference>
<evidence type="ECO:0000313" key="6">
    <source>
        <dbReference type="Proteomes" id="UP001156870"/>
    </source>
</evidence>
<feature type="domain" description="HTH araC/xylS-type" evidence="4">
    <location>
        <begin position="167"/>
        <end position="264"/>
    </location>
</feature>
<gene>
    <name evidence="5" type="ORF">GCM10007877_20940</name>
</gene>
<evidence type="ECO:0000256" key="2">
    <source>
        <dbReference type="ARBA" id="ARBA00023125"/>
    </source>
</evidence>
<keyword evidence="6" id="KW-1185">Reference proteome</keyword>
<proteinExistence type="predicted"/>
<dbReference type="SUPFAM" id="SSF46689">
    <property type="entry name" value="Homeodomain-like"/>
    <property type="match status" value="1"/>
</dbReference>
<dbReference type="InterPro" id="IPR018060">
    <property type="entry name" value="HTH_AraC"/>
</dbReference>
<keyword evidence="3" id="KW-0804">Transcription</keyword>
<dbReference type="Pfam" id="PF12833">
    <property type="entry name" value="HTH_18"/>
    <property type="match status" value="1"/>
</dbReference>
<dbReference type="AlphaFoldDB" id="A0AA37T633"/>
<name>A0AA37T633_9GAMM</name>
<dbReference type="EMBL" id="BSPD01000045">
    <property type="protein sequence ID" value="GLS26379.1"/>
    <property type="molecule type" value="Genomic_DNA"/>
</dbReference>
<dbReference type="InterPro" id="IPR009057">
    <property type="entry name" value="Homeodomain-like_sf"/>
</dbReference>
<dbReference type="InterPro" id="IPR018062">
    <property type="entry name" value="HTH_AraC-typ_CS"/>
</dbReference>
<protein>
    <submittedName>
        <fullName evidence="5">AraC family transcriptional regulator</fullName>
    </submittedName>
</protein>
<evidence type="ECO:0000259" key="4">
    <source>
        <dbReference type="PROSITE" id="PS01124"/>
    </source>
</evidence>
<evidence type="ECO:0000256" key="1">
    <source>
        <dbReference type="ARBA" id="ARBA00023015"/>
    </source>
</evidence>
<dbReference type="Proteomes" id="UP001156870">
    <property type="component" value="Unassembled WGS sequence"/>
</dbReference>
<dbReference type="InterPro" id="IPR020449">
    <property type="entry name" value="Tscrpt_reg_AraC-type_HTH"/>
</dbReference>
<comment type="caution">
    <text evidence="5">The sequence shown here is derived from an EMBL/GenBank/DDBJ whole genome shotgun (WGS) entry which is preliminary data.</text>
</comment>